<dbReference type="Proteomes" id="UP000789524">
    <property type="component" value="Unassembled WGS sequence"/>
</dbReference>
<dbReference type="EMBL" id="CAKASE010000043">
    <property type="protein sequence ID" value="CAG9559269.1"/>
    <property type="molecule type" value="Genomic_DNA"/>
</dbReference>
<evidence type="ECO:0000313" key="3">
    <source>
        <dbReference type="EMBL" id="CAG9559269.1"/>
    </source>
</evidence>
<comment type="caution">
    <text evidence="3">The sequence shown here is derived from an EMBL/GenBank/DDBJ whole genome shotgun (WGS) entry which is preliminary data.</text>
</comment>
<dbReference type="PROSITE" id="PS50076">
    <property type="entry name" value="DNAJ_2"/>
    <property type="match status" value="1"/>
</dbReference>
<dbReference type="InterPro" id="IPR053025">
    <property type="entry name" value="Mito_ATP_Synthase-Asso"/>
</dbReference>
<accession>A0A8J2VXX4</accession>
<dbReference type="InterPro" id="IPR036869">
    <property type="entry name" value="J_dom_sf"/>
</dbReference>
<keyword evidence="1" id="KW-0812">Transmembrane</keyword>
<organism evidence="3 4">
    <name type="scientific">Danaus chrysippus</name>
    <name type="common">African queen</name>
    <dbReference type="NCBI Taxonomy" id="151541"/>
    <lineage>
        <taxon>Eukaryota</taxon>
        <taxon>Metazoa</taxon>
        <taxon>Ecdysozoa</taxon>
        <taxon>Arthropoda</taxon>
        <taxon>Hexapoda</taxon>
        <taxon>Insecta</taxon>
        <taxon>Pterygota</taxon>
        <taxon>Neoptera</taxon>
        <taxon>Endopterygota</taxon>
        <taxon>Lepidoptera</taxon>
        <taxon>Glossata</taxon>
        <taxon>Ditrysia</taxon>
        <taxon>Papilionoidea</taxon>
        <taxon>Nymphalidae</taxon>
        <taxon>Danainae</taxon>
        <taxon>Danaini</taxon>
        <taxon>Danaina</taxon>
        <taxon>Danaus</taxon>
        <taxon>Anosia</taxon>
    </lineage>
</organism>
<feature type="domain" description="J" evidence="2">
    <location>
        <begin position="26"/>
        <end position="90"/>
    </location>
</feature>
<dbReference type="AlphaFoldDB" id="A0A8J2VXX4"/>
<dbReference type="PRINTS" id="PR00625">
    <property type="entry name" value="JDOMAIN"/>
</dbReference>
<keyword evidence="1" id="KW-1133">Transmembrane helix</keyword>
<gene>
    <name evidence="3" type="ORF">DCHRY22_LOCUS1155</name>
</gene>
<dbReference type="PANTHER" id="PTHR44873">
    <property type="entry name" value="DNAJ HOMOLOG SUBFAMILY C MEMBER 30, MITOCHONDRIAL"/>
    <property type="match status" value="1"/>
</dbReference>
<evidence type="ECO:0000313" key="4">
    <source>
        <dbReference type="Proteomes" id="UP000789524"/>
    </source>
</evidence>
<name>A0A8J2VXX4_9NEOP</name>
<dbReference type="Gene3D" id="1.10.287.110">
    <property type="entry name" value="DnaJ domain"/>
    <property type="match status" value="1"/>
</dbReference>
<dbReference type="InterPro" id="IPR001623">
    <property type="entry name" value="DnaJ_domain"/>
</dbReference>
<dbReference type="SUPFAM" id="SSF46565">
    <property type="entry name" value="Chaperone J-domain"/>
    <property type="match status" value="1"/>
</dbReference>
<protein>
    <submittedName>
        <fullName evidence="3">(African queen) hypothetical protein</fullName>
    </submittedName>
</protein>
<dbReference type="CDD" id="cd06257">
    <property type="entry name" value="DnaJ"/>
    <property type="match status" value="1"/>
</dbReference>
<dbReference type="Pfam" id="PF00226">
    <property type="entry name" value="DnaJ"/>
    <property type="match status" value="1"/>
</dbReference>
<dbReference type="SMART" id="SM00271">
    <property type="entry name" value="DnaJ"/>
    <property type="match status" value="1"/>
</dbReference>
<dbReference type="OrthoDB" id="376357at2759"/>
<dbReference type="PANTHER" id="PTHR44873:SF1">
    <property type="entry name" value="DNAJ HOMOLOG SUBFAMILY C MEMBER 30, MITOCHONDRIAL"/>
    <property type="match status" value="1"/>
</dbReference>
<feature type="transmembrane region" description="Helical" evidence="1">
    <location>
        <begin position="177"/>
        <end position="194"/>
    </location>
</feature>
<keyword evidence="1" id="KW-0472">Membrane</keyword>
<sequence>MLAQNKLKLLSIYVRYISTTSRFGASHYDVLGITPKATQNDIKTAYYELSKKYHPDKSKDEESAKKFRQICEAYEVLGNVSLKKMYDKGLIVGKENTSRMDYQPEPEPTDPTLKFYKSREHKNVVPTMDGHTPVFDFDAWSKQHYGNLIKKRTYAREFVEKQRKKEVEISRGNHQEAVFYLFLVCFFFFMVAIGKSDFDDNKIDETKIVQDSNKATVLK</sequence>
<dbReference type="PROSITE" id="PS00636">
    <property type="entry name" value="DNAJ_1"/>
    <property type="match status" value="1"/>
</dbReference>
<keyword evidence="4" id="KW-1185">Reference proteome</keyword>
<dbReference type="InterPro" id="IPR018253">
    <property type="entry name" value="DnaJ_domain_CS"/>
</dbReference>
<evidence type="ECO:0000259" key="2">
    <source>
        <dbReference type="PROSITE" id="PS50076"/>
    </source>
</evidence>
<proteinExistence type="predicted"/>
<evidence type="ECO:0000256" key="1">
    <source>
        <dbReference type="SAM" id="Phobius"/>
    </source>
</evidence>
<reference evidence="3" key="1">
    <citation type="submission" date="2021-09" db="EMBL/GenBank/DDBJ databases">
        <authorList>
            <person name="Martin H S."/>
        </authorList>
    </citation>
    <scope>NUCLEOTIDE SEQUENCE</scope>
</reference>